<reference evidence="4 5" key="2">
    <citation type="submission" date="2006-07" db="EMBL/GenBank/DDBJ databases">
        <title>Sequencing of the draft genome and assembly of Chlorobium ferroxidans DSM 13031.</title>
        <authorList>
            <consortium name="US DOE Joint Genome Institute (JGI-PGF)"/>
            <person name="Copeland A."/>
            <person name="Lucas S."/>
            <person name="Lapidus A."/>
            <person name="Barry K."/>
            <person name="Glavina del Rio T."/>
            <person name="Dalin E."/>
            <person name="Tice H."/>
            <person name="Bruce D."/>
            <person name="Pitluck S."/>
            <person name="Richardson P."/>
        </authorList>
    </citation>
    <scope>NUCLEOTIDE SEQUENCE [LARGE SCALE GENOMIC DNA]</scope>
    <source>
        <strain evidence="4 5">DSM 13031</strain>
    </source>
</reference>
<evidence type="ECO:0000259" key="2">
    <source>
        <dbReference type="Pfam" id="PF04784"/>
    </source>
</evidence>
<evidence type="ECO:0008006" key="6">
    <source>
        <dbReference type="Google" id="ProtNLM"/>
    </source>
</evidence>
<dbReference type="Pfam" id="PF04784">
    <property type="entry name" value="DUF547"/>
    <property type="match status" value="1"/>
</dbReference>
<dbReference type="InterPro" id="IPR008928">
    <property type="entry name" value="6-hairpin_glycosidase_sf"/>
</dbReference>
<dbReference type="Pfam" id="PF19291">
    <property type="entry name" value="TREH_N"/>
    <property type="match status" value="1"/>
</dbReference>
<feature type="domain" description="Trehalase-like N-terminal" evidence="3">
    <location>
        <begin position="9"/>
        <end position="138"/>
    </location>
</feature>
<name>Q0YRN0_9CHLB</name>
<dbReference type="OrthoDB" id="3902805at2"/>
<dbReference type="GO" id="GO:0004553">
    <property type="term" value="F:hydrolase activity, hydrolyzing O-glycosyl compounds"/>
    <property type="evidence" value="ECO:0007669"/>
    <property type="project" value="TreeGrafter"/>
</dbReference>
<dbReference type="AlphaFoldDB" id="Q0YRN0"/>
<dbReference type="Pfam" id="PF00723">
    <property type="entry name" value="Glyco_hydro_15"/>
    <property type="match status" value="1"/>
</dbReference>
<evidence type="ECO:0000313" key="4">
    <source>
        <dbReference type="EMBL" id="EAT58981.1"/>
    </source>
</evidence>
<dbReference type="InterPro" id="IPR045582">
    <property type="entry name" value="Trehalase-like_N"/>
</dbReference>
<dbReference type="SUPFAM" id="SSF48208">
    <property type="entry name" value="Six-hairpin glycosidases"/>
    <property type="match status" value="1"/>
</dbReference>
<dbReference type="PANTHER" id="PTHR31616">
    <property type="entry name" value="TREHALASE"/>
    <property type="match status" value="1"/>
</dbReference>
<gene>
    <name evidence="4" type="ORF">CferDRAFT_0955</name>
</gene>
<feature type="domain" description="GH15-like" evidence="1">
    <location>
        <begin position="230"/>
        <end position="589"/>
    </location>
</feature>
<organism evidence="4 5">
    <name type="scientific">Chlorobium ferrooxidans DSM 13031</name>
    <dbReference type="NCBI Taxonomy" id="377431"/>
    <lineage>
        <taxon>Bacteria</taxon>
        <taxon>Pseudomonadati</taxon>
        <taxon>Chlorobiota</taxon>
        <taxon>Chlorobiia</taxon>
        <taxon>Chlorobiales</taxon>
        <taxon>Chlorobiaceae</taxon>
        <taxon>Chlorobium/Pelodictyon group</taxon>
        <taxon>Chlorobium</taxon>
    </lineage>
</organism>
<dbReference type="InterPro" id="IPR011613">
    <property type="entry name" value="GH15-like"/>
</dbReference>
<evidence type="ECO:0000313" key="5">
    <source>
        <dbReference type="Proteomes" id="UP000004162"/>
    </source>
</evidence>
<sequence>MYRSIADYGVIGDLHTVALVSKEGSIDYCSLPRLDSPTLFAALLDDEKGGFFSLQPSGPFSSHQEYIANTNILSCRFTTDTAEALLYDFMPVQQPGALRGTQQRIHRCLRVVRGDMAFTLTLMARPDFARVVPEITPAGENRYAIRYGRKTLTLSTGCSSCSLIGIASGTLTLELRLAAPGEAHIDLLFGSVKSGEALPCPFEENVLFWQEWVNRCLGERCAYLGEFMPMVNRSLLALKLLTFQPTGAIAAAATTSLPETLGGERNWDYRFSWLRDSSFTLKALFTVGHINEADAYLRWLHLTYRKYGSRNLQIMYTLQGKARLREKKLGHLKGYRNSQPVRIGNDAHRQNQWDIYGEVMESALRLSDYAGKIDEELWPFFSNICELAIENWQKPDDGIWEVRNGPHHFVYSKVMCWVALDRGITIARRFGFDAPVERWQQERDRIRNDILEKGYNPALNSFVQKYGSTDLDASLLLLPLAGFLPVDDKRVQGTIEACRNGLMENGFLLRYRSEDGLKGEEGGFVLCNFWLVESLALSGKSDEARELLRRTLTASNHLGLFSEEFDTEKLEMLGNFPQAFSHIGYINAVSAILGKQPELQRAVTMPSWGERLRNLIPIQVTLNKRAESDPESGIETGARLKQALGRLQGAFFNAERGMINYEALKQSGEFLNYLRLAGSLNSFKPETLKSDAEKKAFWINIYNILIIHGVIEFNIQSSVLEIVNFFGRIGYTIGGIFFSPDDIEHGILRINRPHPFFPNKPFLESDPRKAFMLEQFDPRIHFALVCAASSCPPVEFYDAAIIDRQLDMAARSFINRQGMEIDRELNTLRLSPVFDWYSGDFGRTRREIILSLLPWVGEEKKGWIEEHLSSLHVRYLPYNWNLNSSLQQH</sequence>
<dbReference type="RefSeq" id="WP_006366383.1">
    <property type="nucleotide sequence ID" value="NZ_AASE01000009.1"/>
</dbReference>
<dbReference type="InterPro" id="IPR012341">
    <property type="entry name" value="6hp_glycosidase-like_sf"/>
</dbReference>
<protein>
    <recommendedName>
        <fullName evidence="6">Glycoside hydrolase 15-related</fullName>
    </recommendedName>
</protein>
<accession>Q0YRN0</accession>
<dbReference type="GO" id="GO:0005975">
    <property type="term" value="P:carbohydrate metabolic process"/>
    <property type="evidence" value="ECO:0007669"/>
    <property type="project" value="InterPro"/>
</dbReference>
<evidence type="ECO:0000259" key="1">
    <source>
        <dbReference type="Pfam" id="PF00723"/>
    </source>
</evidence>
<feature type="domain" description="DUF547" evidence="2">
    <location>
        <begin position="689"/>
        <end position="814"/>
    </location>
</feature>
<proteinExistence type="predicted"/>
<dbReference type="PANTHER" id="PTHR31616:SF0">
    <property type="entry name" value="GLUCAN 1,4-ALPHA-GLUCOSIDASE"/>
    <property type="match status" value="1"/>
</dbReference>
<comment type="caution">
    <text evidence="4">The sequence shown here is derived from an EMBL/GenBank/DDBJ whole genome shotgun (WGS) entry which is preliminary data.</text>
</comment>
<reference evidence="4 5" key="1">
    <citation type="submission" date="2006-07" db="EMBL/GenBank/DDBJ databases">
        <title>Annotation of the draft genome assembly of Chlorobium ferroxidans DSM 13031.</title>
        <authorList>
            <consortium name="US DOE Joint Genome Institute (JGI-ORNL)"/>
            <person name="Larimer F."/>
            <person name="Land M."/>
            <person name="Hauser L."/>
        </authorList>
    </citation>
    <scope>NUCLEOTIDE SEQUENCE [LARGE SCALE GENOMIC DNA]</scope>
    <source>
        <strain evidence="4 5">DSM 13031</strain>
    </source>
</reference>
<dbReference type="Gene3D" id="1.50.10.10">
    <property type="match status" value="1"/>
</dbReference>
<dbReference type="Proteomes" id="UP000004162">
    <property type="component" value="Unassembled WGS sequence"/>
</dbReference>
<dbReference type="InterPro" id="IPR006869">
    <property type="entry name" value="DUF547"/>
</dbReference>
<evidence type="ECO:0000259" key="3">
    <source>
        <dbReference type="Pfam" id="PF19291"/>
    </source>
</evidence>
<dbReference type="EMBL" id="AASE01000009">
    <property type="protein sequence ID" value="EAT58981.1"/>
    <property type="molecule type" value="Genomic_DNA"/>
</dbReference>
<keyword evidence="5" id="KW-1185">Reference proteome</keyword>